<evidence type="ECO:0000256" key="8">
    <source>
        <dbReference type="ARBA" id="ARBA00023125"/>
    </source>
</evidence>
<keyword evidence="7" id="KW-0805">Transcription regulation</keyword>
<dbReference type="Pfam" id="PF00096">
    <property type="entry name" value="zf-C2H2"/>
    <property type="match status" value="4"/>
</dbReference>
<gene>
    <name evidence="14" type="ORF">LARSCL_LOCUS20129</name>
</gene>
<dbReference type="GO" id="GO:0008270">
    <property type="term" value="F:zinc ion binding"/>
    <property type="evidence" value="ECO:0007669"/>
    <property type="project" value="UniProtKB-KW"/>
</dbReference>
<comment type="subcellular location">
    <subcellularLocation>
        <location evidence="1">Nucleus</location>
    </subcellularLocation>
</comment>
<dbReference type="InterPro" id="IPR013087">
    <property type="entry name" value="Znf_C2H2_type"/>
</dbReference>
<dbReference type="EMBL" id="CAXIEN010000416">
    <property type="protein sequence ID" value="CAL1297148.1"/>
    <property type="molecule type" value="Genomic_DNA"/>
</dbReference>
<dbReference type="AlphaFoldDB" id="A0AAV2BM68"/>
<keyword evidence="15" id="KW-1185">Reference proteome</keyword>
<dbReference type="FunFam" id="3.30.160.60:FF:001573">
    <property type="entry name" value="Zinc finger protein 407"/>
    <property type="match status" value="1"/>
</dbReference>
<dbReference type="FunFam" id="3.30.160.60:FF:000508">
    <property type="entry name" value="Myeloid zinc finger 1"/>
    <property type="match status" value="1"/>
</dbReference>
<sequence>MGRYLCQLCYTIVRYGEKHPCFFYKNDDAVYTIPQLEETDTNHCETRDENAGNSNDDHGNICETAEQIGNTSPALTSAHSVFIENNDNMLSRDFTDQPSSPVTPFNAPTRKGEMDANEKQKKDADVEAGASAVQPHSLRPGGKKQYVCNVCRKQFKNKSHLMNHYRIHTGEKPFVCGTCGKEFAVKANLTRHVRTHTDERPYVCDICGKRIADGSYFKRHVETHNGGKRYTCSVCGETFGSNGDRNRHFQQKHQ</sequence>
<feature type="domain" description="C2H2-type" evidence="13">
    <location>
        <begin position="146"/>
        <end position="173"/>
    </location>
</feature>
<dbReference type="GO" id="GO:0010468">
    <property type="term" value="P:regulation of gene expression"/>
    <property type="evidence" value="ECO:0007669"/>
    <property type="project" value="TreeGrafter"/>
</dbReference>
<comment type="similarity">
    <text evidence="2">Belongs to the krueppel C2H2-type zinc-finger protein family.</text>
</comment>
<evidence type="ECO:0000256" key="2">
    <source>
        <dbReference type="ARBA" id="ARBA00006991"/>
    </source>
</evidence>
<dbReference type="FunFam" id="3.30.160.60:FF:000624">
    <property type="entry name" value="zinc finger protein 697"/>
    <property type="match status" value="1"/>
</dbReference>
<evidence type="ECO:0000256" key="3">
    <source>
        <dbReference type="ARBA" id="ARBA00022723"/>
    </source>
</evidence>
<evidence type="ECO:0000256" key="9">
    <source>
        <dbReference type="ARBA" id="ARBA00023163"/>
    </source>
</evidence>
<keyword evidence="4" id="KW-0677">Repeat</keyword>
<dbReference type="GO" id="GO:0005634">
    <property type="term" value="C:nucleus"/>
    <property type="evidence" value="ECO:0007669"/>
    <property type="project" value="UniProtKB-SubCell"/>
</dbReference>
<organism evidence="14 15">
    <name type="scientific">Larinioides sclopetarius</name>
    <dbReference type="NCBI Taxonomy" id="280406"/>
    <lineage>
        <taxon>Eukaryota</taxon>
        <taxon>Metazoa</taxon>
        <taxon>Ecdysozoa</taxon>
        <taxon>Arthropoda</taxon>
        <taxon>Chelicerata</taxon>
        <taxon>Arachnida</taxon>
        <taxon>Araneae</taxon>
        <taxon>Araneomorphae</taxon>
        <taxon>Entelegynae</taxon>
        <taxon>Araneoidea</taxon>
        <taxon>Araneidae</taxon>
        <taxon>Larinioides</taxon>
    </lineage>
</organism>
<keyword evidence="8" id="KW-0238">DNA-binding</keyword>
<evidence type="ECO:0000313" key="15">
    <source>
        <dbReference type="Proteomes" id="UP001497382"/>
    </source>
</evidence>
<comment type="caution">
    <text evidence="14">The sequence shown here is derived from an EMBL/GenBank/DDBJ whole genome shotgun (WGS) entry which is preliminary data.</text>
</comment>
<evidence type="ECO:0000256" key="6">
    <source>
        <dbReference type="ARBA" id="ARBA00022833"/>
    </source>
</evidence>
<dbReference type="InterPro" id="IPR036236">
    <property type="entry name" value="Znf_C2H2_sf"/>
</dbReference>
<protein>
    <recommendedName>
        <fullName evidence="13">C2H2-type domain-containing protein</fullName>
    </recommendedName>
</protein>
<evidence type="ECO:0000256" key="12">
    <source>
        <dbReference type="SAM" id="MobiDB-lite"/>
    </source>
</evidence>
<evidence type="ECO:0000256" key="10">
    <source>
        <dbReference type="ARBA" id="ARBA00023242"/>
    </source>
</evidence>
<evidence type="ECO:0000259" key="13">
    <source>
        <dbReference type="PROSITE" id="PS50157"/>
    </source>
</evidence>
<keyword evidence="3" id="KW-0479">Metal-binding</keyword>
<evidence type="ECO:0000256" key="7">
    <source>
        <dbReference type="ARBA" id="ARBA00023015"/>
    </source>
</evidence>
<dbReference type="PROSITE" id="PS00028">
    <property type="entry name" value="ZINC_FINGER_C2H2_1"/>
    <property type="match status" value="4"/>
</dbReference>
<keyword evidence="6" id="KW-0862">Zinc</keyword>
<dbReference type="PANTHER" id="PTHR16515:SF66">
    <property type="entry name" value="C2H2-TYPE DOMAIN-CONTAINING PROTEIN"/>
    <property type="match status" value="1"/>
</dbReference>
<reference evidence="14 15" key="1">
    <citation type="submission" date="2024-04" db="EMBL/GenBank/DDBJ databases">
        <authorList>
            <person name="Rising A."/>
            <person name="Reimegard J."/>
            <person name="Sonavane S."/>
            <person name="Akerstrom W."/>
            <person name="Nylinder S."/>
            <person name="Hedman E."/>
            <person name="Kallberg Y."/>
        </authorList>
    </citation>
    <scope>NUCLEOTIDE SEQUENCE [LARGE SCALE GENOMIC DNA]</scope>
</reference>
<dbReference type="GO" id="GO:0042802">
    <property type="term" value="F:identical protein binding"/>
    <property type="evidence" value="ECO:0007669"/>
    <property type="project" value="UniProtKB-ARBA"/>
</dbReference>
<evidence type="ECO:0000256" key="11">
    <source>
        <dbReference type="PROSITE-ProRule" id="PRU00042"/>
    </source>
</evidence>
<accession>A0AAV2BM68</accession>
<evidence type="ECO:0000256" key="1">
    <source>
        <dbReference type="ARBA" id="ARBA00004123"/>
    </source>
</evidence>
<name>A0AAV2BM68_9ARAC</name>
<evidence type="ECO:0000256" key="4">
    <source>
        <dbReference type="ARBA" id="ARBA00022737"/>
    </source>
</evidence>
<evidence type="ECO:0000256" key="5">
    <source>
        <dbReference type="ARBA" id="ARBA00022771"/>
    </source>
</evidence>
<feature type="region of interest" description="Disordered" evidence="12">
    <location>
        <begin position="91"/>
        <end position="126"/>
    </location>
</feature>
<dbReference type="GO" id="GO:0003677">
    <property type="term" value="F:DNA binding"/>
    <property type="evidence" value="ECO:0007669"/>
    <property type="project" value="UniProtKB-KW"/>
</dbReference>
<dbReference type="SMART" id="SM00355">
    <property type="entry name" value="ZnF_C2H2"/>
    <property type="match status" value="4"/>
</dbReference>
<dbReference type="Proteomes" id="UP001497382">
    <property type="component" value="Unassembled WGS sequence"/>
</dbReference>
<proteinExistence type="inferred from homology"/>
<feature type="domain" description="C2H2-type" evidence="13">
    <location>
        <begin position="202"/>
        <end position="229"/>
    </location>
</feature>
<dbReference type="PANTHER" id="PTHR16515">
    <property type="entry name" value="PR DOMAIN ZINC FINGER PROTEIN"/>
    <property type="match status" value="1"/>
</dbReference>
<dbReference type="SUPFAM" id="SSF57667">
    <property type="entry name" value="beta-beta-alpha zinc fingers"/>
    <property type="match status" value="2"/>
</dbReference>
<dbReference type="PROSITE" id="PS50157">
    <property type="entry name" value="ZINC_FINGER_C2H2_2"/>
    <property type="match status" value="4"/>
</dbReference>
<dbReference type="InterPro" id="IPR050331">
    <property type="entry name" value="Zinc_finger"/>
</dbReference>
<evidence type="ECO:0000313" key="14">
    <source>
        <dbReference type="EMBL" id="CAL1297148.1"/>
    </source>
</evidence>
<dbReference type="Gene3D" id="3.30.160.60">
    <property type="entry name" value="Classic Zinc Finger"/>
    <property type="match status" value="3"/>
</dbReference>
<keyword evidence="10" id="KW-0539">Nucleus</keyword>
<keyword evidence="9" id="KW-0804">Transcription</keyword>
<keyword evidence="5 11" id="KW-0863">Zinc-finger</keyword>
<feature type="compositionally biased region" description="Basic and acidic residues" evidence="12">
    <location>
        <begin position="110"/>
        <end position="125"/>
    </location>
</feature>
<feature type="domain" description="C2H2-type" evidence="13">
    <location>
        <begin position="174"/>
        <end position="201"/>
    </location>
</feature>
<feature type="domain" description="C2H2-type" evidence="13">
    <location>
        <begin position="230"/>
        <end position="254"/>
    </location>
</feature>